<comment type="subcellular location">
    <subcellularLocation>
        <location evidence="1">Nucleus</location>
    </subcellularLocation>
</comment>
<dbReference type="GO" id="GO:0017054">
    <property type="term" value="C:negative cofactor 2 complex"/>
    <property type="evidence" value="ECO:0007669"/>
    <property type="project" value="EnsemblFungi"/>
</dbReference>
<dbReference type="GO" id="GO:0003682">
    <property type="term" value="F:chromatin binding"/>
    <property type="evidence" value="ECO:0007669"/>
    <property type="project" value="EnsemblFungi"/>
</dbReference>
<evidence type="ECO:0000313" key="4">
    <source>
        <dbReference type="EMBL" id="ODV62478.1"/>
    </source>
</evidence>
<feature type="domain" description="Transcription factor CBF/NF-Y/archaeal histone" evidence="3">
    <location>
        <begin position="14"/>
        <end position="78"/>
    </location>
</feature>
<dbReference type="GO" id="GO:0016480">
    <property type="term" value="P:negative regulation of transcription by RNA polymerase III"/>
    <property type="evidence" value="ECO:0007669"/>
    <property type="project" value="EnsemblFungi"/>
</dbReference>
<dbReference type="GO" id="GO:0045944">
    <property type="term" value="P:positive regulation of transcription by RNA polymerase II"/>
    <property type="evidence" value="ECO:0007669"/>
    <property type="project" value="EnsemblFungi"/>
</dbReference>
<dbReference type="EMBL" id="KV454477">
    <property type="protein sequence ID" value="ODV62478.1"/>
    <property type="molecule type" value="Genomic_DNA"/>
</dbReference>
<dbReference type="FunFam" id="1.10.20.10:FF:000019">
    <property type="entry name" value="Negative cofactor 2 beta"/>
    <property type="match status" value="1"/>
</dbReference>
<keyword evidence="2" id="KW-0539">Nucleus</keyword>
<dbReference type="Proteomes" id="UP000095038">
    <property type="component" value="Unassembled WGS sequence"/>
</dbReference>
<keyword evidence="5" id="KW-1185">Reference proteome</keyword>
<name>A0A1D2VLI3_9ASCO</name>
<proteinExistence type="predicted"/>
<dbReference type="FunCoup" id="A0A1D2VLI3">
    <property type="interactions" value="863"/>
</dbReference>
<dbReference type="GO" id="GO:0017025">
    <property type="term" value="F:TBP-class protein binding"/>
    <property type="evidence" value="ECO:0007669"/>
    <property type="project" value="EnsemblFungi"/>
</dbReference>
<dbReference type="OrthoDB" id="601405at2759"/>
<dbReference type="PANTHER" id="PTHR46138:SF1">
    <property type="entry name" value="PROTEIN DR1"/>
    <property type="match status" value="1"/>
</dbReference>
<dbReference type="PANTHER" id="PTHR46138">
    <property type="entry name" value="PROTEIN DR1"/>
    <property type="match status" value="1"/>
</dbReference>
<evidence type="ECO:0000256" key="2">
    <source>
        <dbReference type="ARBA" id="ARBA00023242"/>
    </source>
</evidence>
<dbReference type="GO" id="GO:0003713">
    <property type="term" value="F:transcription coactivator activity"/>
    <property type="evidence" value="ECO:0007669"/>
    <property type="project" value="EnsemblFungi"/>
</dbReference>
<dbReference type="GeneID" id="30966474"/>
<dbReference type="GO" id="GO:0003714">
    <property type="term" value="F:transcription corepressor activity"/>
    <property type="evidence" value="ECO:0007669"/>
    <property type="project" value="EnsemblFungi"/>
</dbReference>
<reference evidence="5" key="1">
    <citation type="submission" date="2016-05" db="EMBL/GenBank/DDBJ databases">
        <title>Comparative genomics of biotechnologically important yeasts.</title>
        <authorList>
            <consortium name="DOE Joint Genome Institute"/>
            <person name="Riley R."/>
            <person name="Haridas S."/>
            <person name="Wolfe K.H."/>
            <person name="Lopes M.R."/>
            <person name="Hittinger C.T."/>
            <person name="Goker M."/>
            <person name="Salamov A."/>
            <person name="Wisecaver J."/>
            <person name="Long T.M."/>
            <person name="Aerts A.L."/>
            <person name="Barry K."/>
            <person name="Choi C."/>
            <person name="Clum A."/>
            <person name="Coughlan A.Y."/>
            <person name="Deshpande S."/>
            <person name="Douglass A.P."/>
            <person name="Hanson S.J."/>
            <person name="Klenk H.-P."/>
            <person name="Labutti K."/>
            <person name="Lapidus A."/>
            <person name="Lindquist E."/>
            <person name="Lipzen A."/>
            <person name="Meier-Kolthoff J.P."/>
            <person name="Ohm R.A."/>
            <person name="Otillar R.P."/>
            <person name="Pangilinan J."/>
            <person name="Peng Y."/>
            <person name="Rokas A."/>
            <person name="Rosa C.A."/>
            <person name="Scheuner C."/>
            <person name="Sibirny A.A."/>
            <person name="Slot J.C."/>
            <person name="Stielow J.B."/>
            <person name="Sun H."/>
            <person name="Kurtzman C.P."/>
            <person name="Blackwell M."/>
            <person name="Grigoriev I.V."/>
            <person name="Jeffries T.W."/>
        </authorList>
    </citation>
    <scope>NUCLEOTIDE SEQUENCE [LARGE SCALE GENOMIC DNA]</scope>
    <source>
        <strain evidence="5">DSM 1968</strain>
    </source>
</reference>
<evidence type="ECO:0000259" key="3">
    <source>
        <dbReference type="Pfam" id="PF00808"/>
    </source>
</evidence>
<dbReference type="Gene3D" id="1.10.20.10">
    <property type="entry name" value="Histone, subunit A"/>
    <property type="match status" value="1"/>
</dbReference>
<dbReference type="InterPro" id="IPR042225">
    <property type="entry name" value="Ncb2"/>
</dbReference>
<dbReference type="GO" id="GO:0046982">
    <property type="term" value="F:protein heterodimerization activity"/>
    <property type="evidence" value="ECO:0007669"/>
    <property type="project" value="InterPro"/>
</dbReference>
<dbReference type="GO" id="GO:0051123">
    <property type="term" value="P:RNA polymerase II preinitiation complex assembly"/>
    <property type="evidence" value="ECO:0007669"/>
    <property type="project" value="EnsemblFungi"/>
</dbReference>
<dbReference type="InterPro" id="IPR009072">
    <property type="entry name" value="Histone-fold"/>
</dbReference>
<dbReference type="GO" id="GO:0001046">
    <property type="term" value="F:core promoter sequence-specific DNA binding"/>
    <property type="evidence" value="ECO:0007669"/>
    <property type="project" value="EnsemblFungi"/>
</dbReference>
<evidence type="ECO:0000313" key="5">
    <source>
        <dbReference type="Proteomes" id="UP000095038"/>
    </source>
</evidence>
<accession>A0A1D2VLI3</accession>
<dbReference type="CDD" id="cd22905">
    <property type="entry name" value="HFD_Dr1"/>
    <property type="match status" value="1"/>
</dbReference>
<protein>
    <submittedName>
        <fullName evidence="4">Histone-fold-containing protein</fullName>
    </submittedName>
</protein>
<organism evidence="4 5">
    <name type="scientific">Ascoidea rubescens DSM 1968</name>
    <dbReference type="NCBI Taxonomy" id="1344418"/>
    <lineage>
        <taxon>Eukaryota</taxon>
        <taxon>Fungi</taxon>
        <taxon>Dikarya</taxon>
        <taxon>Ascomycota</taxon>
        <taxon>Saccharomycotina</taxon>
        <taxon>Saccharomycetes</taxon>
        <taxon>Ascoideaceae</taxon>
        <taxon>Ascoidea</taxon>
    </lineage>
</organism>
<gene>
    <name evidence="4" type="ORF">ASCRUDRAFT_74844</name>
</gene>
<dbReference type="STRING" id="1344418.A0A1D2VLI3"/>
<dbReference type="RefSeq" id="XP_020048785.1">
    <property type="nucleotide sequence ID" value="XM_020192838.1"/>
</dbReference>
<dbReference type="GO" id="GO:0034605">
    <property type="term" value="P:cellular response to heat"/>
    <property type="evidence" value="ECO:0007669"/>
    <property type="project" value="EnsemblFungi"/>
</dbReference>
<sequence>MSDYTTNAASEELSLPKATVQKIIGEILPNDLSFSKEAREVIIECCIEFLMILAAESNEIAEKEAKKTIASDHVLKALDLLDYNDYIEPIKNLLSKHKENLKGRERKHHKLQNTGMSEEELLKKQEELFLKSRMKFQNQQNQF</sequence>
<dbReference type="InParanoid" id="A0A1D2VLI3"/>
<evidence type="ECO:0000256" key="1">
    <source>
        <dbReference type="ARBA" id="ARBA00004123"/>
    </source>
</evidence>
<dbReference type="InterPro" id="IPR003958">
    <property type="entry name" value="CBFA_NFYB_domain"/>
</dbReference>
<dbReference type="GO" id="GO:0016251">
    <property type="term" value="F:RNA polymerase II general transcription initiation factor activity"/>
    <property type="evidence" value="ECO:0007669"/>
    <property type="project" value="TreeGrafter"/>
</dbReference>
<dbReference type="SUPFAM" id="SSF47113">
    <property type="entry name" value="Histone-fold"/>
    <property type="match status" value="1"/>
</dbReference>
<dbReference type="GO" id="GO:0017055">
    <property type="term" value="P:negative regulation of RNA polymerase II transcription preinitiation complex assembly"/>
    <property type="evidence" value="ECO:0007669"/>
    <property type="project" value="EnsemblFungi"/>
</dbReference>
<dbReference type="AlphaFoldDB" id="A0A1D2VLI3"/>
<dbReference type="Pfam" id="PF00808">
    <property type="entry name" value="CBFD_NFYB_HMF"/>
    <property type="match status" value="1"/>
</dbReference>